<dbReference type="EMBL" id="CP011807">
    <property type="protein sequence ID" value="AKM29278.1"/>
    <property type="molecule type" value="Genomic_DNA"/>
</dbReference>
<name>A0A0H3WRT6_9BURK</name>
<dbReference type="STRING" id="656179.AB870_02755"/>
<organism evidence="1 2">
    <name type="scientific">Pandoraea faecigallinarum</name>
    <dbReference type="NCBI Taxonomy" id="656179"/>
    <lineage>
        <taxon>Bacteria</taxon>
        <taxon>Pseudomonadati</taxon>
        <taxon>Pseudomonadota</taxon>
        <taxon>Betaproteobacteria</taxon>
        <taxon>Burkholderiales</taxon>
        <taxon>Burkholderiaceae</taxon>
        <taxon>Pandoraea</taxon>
    </lineage>
</organism>
<keyword evidence="2" id="KW-1185">Reference proteome</keyword>
<dbReference type="Proteomes" id="UP000035651">
    <property type="component" value="Chromosome"/>
</dbReference>
<dbReference type="PATRIC" id="fig|656179.3.peg.606"/>
<dbReference type="KEGG" id="pfg:AB870_02755"/>
<gene>
    <name evidence="1" type="ORF">AB870_02755</name>
</gene>
<sequence>MLTREQLLEAISSLQRVGVVLYFQCPYPSGTRPMHATNEDLAACALGELHLASKLTGLSPDEFASWVEKDGFVQCSATTREGHRCMKIVAHSRLDDPRAWKALADTKPYCPTHGG</sequence>
<accession>A0A0H3WRT6</accession>
<dbReference type="AlphaFoldDB" id="A0A0H3WRT6"/>
<proteinExistence type="predicted"/>
<protein>
    <submittedName>
        <fullName evidence="1">Uncharacterized protein</fullName>
    </submittedName>
</protein>
<evidence type="ECO:0000313" key="2">
    <source>
        <dbReference type="Proteomes" id="UP000035651"/>
    </source>
</evidence>
<evidence type="ECO:0000313" key="1">
    <source>
        <dbReference type="EMBL" id="AKM29278.1"/>
    </source>
</evidence>
<reference evidence="1" key="1">
    <citation type="submission" date="2016-06" db="EMBL/GenBank/DDBJ databases">
        <title>Complete Genome Sequence of Pandoraea faecigallinarum DSM-23572.</title>
        <authorList>
            <person name="Yong D."/>
            <person name="Ee R."/>
            <person name="Lim Y.-L."/>
            <person name="Yin W.-F."/>
            <person name="Chan K.-G."/>
        </authorList>
    </citation>
    <scope>NUCLEOTIDE SEQUENCE</scope>
    <source>
        <strain evidence="1">DSM 23572</strain>
    </source>
</reference>